<evidence type="ECO:0000256" key="1">
    <source>
        <dbReference type="SAM" id="MobiDB-lite"/>
    </source>
</evidence>
<keyword evidence="2" id="KW-0472">Membrane</keyword>
<feature type="region of interest" description="Disordered" evidence="1">
    <location>
        <begin position="169"/>
        <end position="305"/>
    </location>
</feature>
<dbReference type="AlphaFoldDB" id="A0A0J0XLN3"/>
<reference evidence="4 5" key="1">
    <citation type="submission" date="2015-03" db="EMBL/GenBank/DDBJ databases">
        <title>Genomics and transcriptomics of the oil-accumulating basidiomycete yeast T. oleaginosus allow insights into substrate utilization and the diverse evolutionary trajectories of mating systems in fungi.</title>
        <authorList>
            <consortium name="DOE Joint Genome Institute"/>
            <person name="Kourist R."/>
            <person name="Kracht O."/>
            <person name="Bracharz F."/>
            <person name="Lipzen A."/>
            <person name="Nolan M."/>
            <person name="Ohm R."/>
            <person name="Grigoriev I."/>
            <person name="Sun S."/>
            <person name="Heitman J."/>
            <person name="Bruck T."/>
            <person name="Nowrousian M."/>
        </authorList>
    </citation>
    <scope>NUCLEOTIDE SEQUENCE [LARGE SCALE GENOMIC DNA]</scope>
    <source>
        <strain evidence="4 5">IBC0246</strain>
    </source>
</reference>
<keyword evidence="2" id="KW-0812">Transmembrane</keyword>
<dbReference type="GeneID" id="28986619"/>
<evidence type="ECO:0000313" key="4">
    <source>
        <dbReference type="EMBL" id="KLT42011.1"/>
    </source>
</evidence>
<dbReference type="Proteomes" id="UP000053611">
    <property type="component" value="Unassembled WGS sequence"/>
</dbReference>
<feature type="compositionally biased region" description="Low complexity" evidence="1">
    <location>
        <begin position="42"/>
        <end position="56"/>
    </location>
</feature>
<gene>
    <name evidence="4" type="ORF">CC85DRAFT_312475</name>
</gene>
<feature type="chain" id="PRO_5012610456" description="Mid2 domain-containing protein" evidence="3">
    <location>
        <begin position="16"/>
        <end position="305"/>
    </location>
</feature>
<protein>
    <recommendedName>
        <fullName evidence="6">Mid2 domain-containing protein</fullName>
    </recommendedName>
</protein>
<evidence type="ECO:0000256" key="2">
    <source>
        <dbReference type="SAM" id="Phobius"/>
    </source>
</evidence>
<accession>A0A0J0XLN3</accession>
<feature type="compositionally biased region" description="Low complexity" evidence="1">
    <location>
        <begin position="169"/>
        <end position="180"/>
    </location>
</feature>
<evidence type="ECO:0000313" key="5">
    <source>
        <dbReference type="Proteomes" id="UP000053611"/>
    </source>
</evidence>
<dbReference type="EMBL" id="KQ087210">
    <property type="protein sequence ID" value="KLT42011.1"/>
    <property type="molecule type" value="Genomic_DNA"/>
</dbReference>
<feature type="region of interest" description="Disordered" evidence="1">
    <location>
        <begin position="36"/>
        <end position="56"/>
    </location>
</feature>
<organism evidence="4 5">
    <name type="scientific">Cutaneotrichosporon oleaginosum</name>
    <dbReference type="NCBI Taxonomy" id="879819"/>
    <lineage>
        <taxon>Eukaryota</taxon>
        <taxon>Fungi</taxon>
        <taxon>Dikarya</taxon>
        <taxon>Basidiomycota</taxon>
        <taxon>Agaricomycotina</taxon>
        <taxon>Tremellomycetes</taxon>
        <taxon>Trichosporonales</taxon>
        <taxon>Trichosporonaceae</taxon>
        <taxon>Cutaneotrichosporon</taxon>
    </lineage>
</organism>
<evidence type="ECO:0000256" key="3">
    <source>
        <dbReference type="SAM" id="SignalP"/>
    </source>
</evidence>
<evidence type="ECO:0008006" key="6">
    <source>
        <dbReference type="Google" id="ProtNLM"/>
    </source>
</evidence>
<name>A0A0J0XLN3_9TREE</name>
<sequence>MRLHLPLLFAALAAASPIPAPQQAPATTQNWNATASLRPTTSGVNSSQPPSSSEMSALIHSITTEPRNSIGTLTQIVTRTSASSTWLETKKHVFTIRYGTSRPTYTSSTGRPRSEVSPAVIFGIVGSAILFIIALAACFFRSHRKSREEAKLFRAQGRRISGVPLMASSTNASTATGAGAWPRGRDTVRDDDVDPELPVYSREVEAGATEIRVPSLPESAEGHSTPPAYVSPSTETGTAAGLPAYTSPTVAAGPGLAGTQGLPNAEQEGRTRTTELPAYSSPTAAAGPGIAGRRREGEAGQESST</sequence>
<keyword evidence="2" id="KW-1133">Transmembrane helix</keyword>
<feature type="signal peptide" evidence="3">
    <location>
        <begin position="1"/>
        <end position="15"/>
    </location>
</feature>
<dbReference type="RefSeq" id="XP_018278502.1">
    <property type="nucleotide sequence ID" value="XM_018426016.1"/>
</dbReference>
<keyword evidence="5" id="KW-1185">Reference proteome</keyword>
<keyword evidence="3" id="KW-0732">Signal</keyword>
<proteinExistence type="predicted"/>
<feature type="transmembrane region" description="Helical" evidence="2">
    <location>
        <begin position="119"/>
        <end position="140"/>
    </location>
</feature>